<dbReference type="EMBL" id="JAEDAM010000005">
    <property type="protein sequence ID" value="MBS8121575.1"/>
    <property type="molecule type" value="Genomic_DNA"/>
</dbReference>
<comment type="caution">
    <text evidence="1">The sequence shown here is derived from an EMBL/GenBank/DDBJ whole genome shotgun (WGS) entry which is preliminary data.</text>
</comment>
<feature type="non-terminal residue" evidence="1">
    <location>
        <position position="1"/>
    </location>
</feature>
<evidence type="ECO:0000313" key="1">
    <source>
        <dbReference type="EMBL" id="MBS8121575.1"/>
    </source>
</evidence>
<dbReference type="Proteomes" id="UP000680365">
    <property type="component" value="Unassembled WGS sequence"/>
</dbReference>
<organism evidence="1 2">
    <name type="scientific">Candidatus Vampirococcus lugosii</name>
    <dbReference type="NCBI Taxonomy" id="2789015"/>
    <lineage>
        <taxon>Bacteria</taxon>
        <taxon>Candidatus Absconditibacteriota</taxon>
        <taxon>Vampirococcus</taxon>
    </lineage>
</organism>
<proteinExistence type="predicted"/>
<protein>
    <submittedName>
        <fullName evidence="1">Uncharacterized protein</fullName>
    </submittedName>
</protein>
<sequence>VNIGLVTDTNGYPISVEILEGNINDKSTLQSKVNELKERFIFKINYKVGQSCIHSYNKVIMEKEFFEKKCKTSFIYFEKLKFIKKDNQNISNQ</sequence>
<reference evidence="1 2" key="1">
    <citation type="journal article" date="2021" name="Nat. Commun.">
        <title>Reductive evolution and unique predatory mode in the CPR bacterium Vampirococcus lugosii.</title>
        <authorList>
            <person name="Moreira D."/>
            <person name="Zivanovic Y."/>
            <person name="Lopez-Archilla A.I."/>
            <person name="Iniesto M."/>
            <person name="Lopez-Garcia P."/>
        </authorList>
    </citation>
    <scope>NUCLEOTIDE SEQUENCE [LARGE SCALE GENOMIC DNA]</scope>
    <source>
        <strain evidence="1">Chiprana</strain>
    </source>
</reference>
<name>A0ABS5QJZ2_9BACT</name>
<accession>A0ABS5QJZ2</accession>
<keyword evidence="2" id="KW-1185">Reference proteome</keyword>
<evidence type="ECO:0000313" key="2">
    <source>
        <dbReference type="Proteomes" id="UP000680365"/>
    </source>
</evidence>
<gene>
    <name evidence="1" type="ORF">VAMP_8n334</name>
</gene>